<proteinExistence type="predicted"/>
<organism evidence="1 2">
    <name type="scientific">Vigna mungo</name>
    <name type="common">Black gram</name>
    <name type="synonym">Phaseolus mungo</name>
    <dbReference type="NCBI Taxonomy" id="3915"/>
    <lineage>
        <taxon>Eukaryota</taxon>
        <taxon>Viridiplantae</taxon>
        <taxon>Streptophyta</taxon>
        <taxon>Embryophyta</taxon>
        <taxon>Tracheophyta</taxon>
        <taxon>Spermatophyta</taxon>
        <taxon>Magnoliopsida</taxon>
        <taxon>eudicotyledons</taxon>
        <taxon>Gunneridae</taxon>
        <taxon>Pentapetalae</taxon>
        <taxon>rosids</taxon>
        <taxon>fabids</taxon>
        <taxon>Fabales</taxon>
        <taxon>Fabaceae</taxon>
        <taxon>Papilionoideae</taxon>
        <taxon>50 kb inversion clade</taxon>
        <taxon>NPAAA clade</taxon>
        <taxon>indigoferoid/millettioid clade</taxon>
        <taxon>Phaseoleae</taxon>
        <taxon>Vigna</taxon>
    </lineage>
</organism>
<dbReference type="EMBL" id="CP144697">
    <property type="protein sequence ID" value="WVZ14049.1"/>
    <property type="molecule type" value="Genomic_DNA"/>
</dbReference>
<dbReference type="InterPro" id="IPR032675">
    <property type="entry name" value="LRR_dom_sf"/>
</dbReference>
<keyword evidence="2" id="KW-1185">Reference proteome</keyword>
<dbReference type="AlphaFoldDB" id="A0AAQ3RZS6"/>
<dbReference type="PANTHER" id="PTHR48065:SF18">
    <property type="entry name" value="LRR RECEPTOR-LIKE KINASE FAMILY PROTEIN"/>
    <property type="match status" value="1"/>
</dbReference>
<dbReference type="Proteomes" id="UP001374535">
    <property type="component" value="Chromosome 4"/>
</dbReference>
<gene>
    <name evidence="1" type="ORF">V8G54_011615</name>
</gene>
<evidence type="ECO:0000313" key="1">
    <source>
        <dbReference type="EMBL" id="WVZ14049.1"/>
    </source>
</evidence>
<dbReference type="Pfam" id="PF00560">
    <property type="entry name" value="LRR_1"/>
    <property type="match status" value="1"/>
</dbReference>
<dbReference type="PANTHER" id="PTHR48065">
    <property type="entry name" value="OS10G0469600 PROTEIN"/>
    <property type="match status" value="1"/>
</dbReference>
<name>A0AAQ3RZS6_VIGMU</name>
<dbReference type="SUPFAM" id="SSF52058">
    <property type="entry name" value="L domain-like"/>
    <property type="match status" value="1"/>
</dbReference>
<dbReference type="Pfam" id="PF13855">
    <property type="entry name" value="LRR_8"/>
    <property type="match status" value="1"/>
</dbReference>
<sequence length="201" mass="22612">MGSLTNLRYLNLSYSSFGGSIPTQFGSLIHLRYLDLSYGYLDGKLPCQLGNMSQLRYLGLNGHIPNGFEKVMNSLEVVDLSDQSPMSIGSLSELEDLYLDGNCLEGDVSSFKIFQIKHIQYLDLSRNMLSERVPSCLNNLTAMIEEIITWSETSIILVDMNGVTYASVPTGDYTLNISLMWKGLELWFKNPELQLKLNFNS</sequence>
<dbReference type="InterPro" id="IPR001611">
    <property type="entry name" value="Leu-rich_rpt"/>
</dbReference>
<evidence type="ECO:0000313" key="2">
    <source>
        <dbReference type="Proteomes" id="UP001374535"/>
    </source>
</evidence>
<dbReference type="Gene3D" id="3.80.10.10">
    <property type="entry name" value="Ribonuclease Inhibitor"/>
    <property type="match status" value="2"/>
</dbReference>
<accession>A0AAQ3RZS6</accession>
<protein>
    <submittedName>
        <fullName evidence="1">Uncharacterized protein</fullName>
    </submittedName>
</protein>
<reference evidence="1 2" key="1">
    <citation type="journal article" date="2023" name="Life. Sci Alliance">
        <title>Evolutionary insights into 3D genome organization and epigenetic landscape of Vigna mungo.</title>
        <authorList>
            <person name="Junaid A."/>
            <person name="Singh B."/>
            <person name="Bhatia S."/>
        </authorList>
    </citation>
    <scope>NUCLEOTIDE SEQUENCE [LARGE SCALE GENOMIC DNA]</scope>
    <source>
        <strain evidence="1">Urdbean</strain>
    </source>
</reference>